<organism evidence="1 2">
    <name type="scientific">Meripilus lineatus</name>
    <dbReference type="NCBI Taxonomy" id="2056292"/>
    <lineage>
        <taxon>Eukaryota</taxon>
        <taxon>Fungi</taxon>
        <taxon>Dikarya</taxon>
        <taxon>Basidiomycota</taxon>
        <taxon>Agaricomycotina</taxon>
        <taxon>Agaricomycetes</taxon>
        <taxon>Polyporales</taxon>
        <taxon>Meripilaceae</taxon>
        <taxon>Meripilus</taxon>
    </lineage>
</organism>
<keyword evidence="2" id="KW-1185">Reference proteome</keyword>
<comment type="caution">
    <text evidence="1">The sequence shown here is derived from an EMBL/GenBank/DDBJ whole genome shotgun (WGS) entry which is preliminary data.</text>
</comment>
<name>A0AAD5YC31_9APHY</name>
<dbReference type="Proteomes" id="UP001212997">
    <property type="component" value="Unassembled WGS sequence"/>
</dbReference>
<reference evidence="1" key="1">
    <citation type="submission" date="2022-07" db="EMBL/GenBank/DDBJ databases">
        <title>Genome Sequence of Physisporinus lineatus.</title>
        <authorList>
            <person name="Buettner E."/>
        </authorList>
    </citation>
    <scope>NUCLEOTIDE SEQUENCE</scope>
    <source>
        <strain evidence="1">VT162</strain>
    </source>
</reference>
<sequence length="85" mass="9718">MLMSWFESQGRFDLEIGVVNRENSLPIESILHVGFCDLLSVHYFHPQSDQRCVRAYHWEGATGVIAFALAESLFPYSHSQTSKDN</sequence>
<evidence type="ECO:0000313" key="2">
    <source>
        <dbReference type="Proteomes" id="UP001212997"/>
    </source>
</evidence>
<evidence type="ECO:0000313" key="1">
    <source>
        <dbReference type="EMBL" id="KAJ3481766.1"/>
    </source>
</evidence>
<gene>
    <name evidence="1" type="ORF">NLI96_g7444</name>
</gene>
<accession>A0AAD5YC31</accession>
<protein>
    <submittedName>
        <fullName evidence="1">Uncharacterized protein</fullName>
    </submittedName>
</protein>
<dbReference type="EMBL" id="JANAWD010000305">
    <property type="protein sequence ID" value="KAJ3481766.1"/>
    <property type="molecule type" value="Genomic_DNA"/>
</dbReference>
<proteinExistence type="predicted"/>
<dbReference type="AlphaFoldDB" id="A0AAD5YC31"/>